<dbReference type="Pfam" id="PF12866">
    <property type="entry name" value="DUF3823"/>
    <property type="match status" value="1"/>
</dbReference>
<accession>A0ABT6FMT6</accession>
<evidence type="ECO:0000259" key="3">
    <source>
        <dbReference type="Pfam" id="PF18003"/>
    </source>
</evidence>
<keyword evidence="5" id="KW-1185">Reference proteome</keyword>
<keyword evidence="1" id="KW-0732">Signal</keyword>
<evidence type="ECO:0000313" key="4">
    <source>
        <dbReference type="EMBL" id="MDG3584530.1"/>
    </source>
</evidence>
<dbReference type="InterPro" id="IPR024278">
    <property type="entry name" value="DUF3823_N"/>
</dbReference>
<gene>
    <name evidence="4" type="ORF">OSR52_01530</name>
</gene>
<reference evidence="4" key="1">
    <citation type="submission" date="2022-11" db="EMBL/GenBank/DDBJ databases">
        <title>High-quality draft genome sequence of Galbibacter sp. strain CMA-7.</title>
        <authorList>
            <person name="Wei L."/>
            <person name="Dong C."/>
            <person name="Shao Z."/>
        </authorList>
    </citation>
    <scope>NUCLEOTIDE SEQUENCE</scope>
    <source>
        <strain evidence="4">CMA-7</strain>
    </source>
</reference>
<feature type="signal peptide" evidence="1">
    <location>
        <begin position="1"/>
        <end position="21"/>
    </location>
</feature>
<dbReference type="Proteomes" id="UP001153642">
    <property type="component" value="Unassembled WGS sequence"/>
</dbReference>
<proteinExistence type="predicted"/>
<evidence type="ECO:0000256" key="1">
    <source>
        <dbReference type="SAM" id="SignalP"/>
    </source>
</evidence>
<evidence type="ECO:0000259" key="2">
    <source>
        <dbReference type="Pfam" id="PF12866"/>
    </source>
</evidence>
<dbReference type="EMBL" id="JAPMUA010000001">
    <property type="protein sequence ID" value="MDG3584530.1"/>
    <property type="molecule type" value="Genomic_DNA"/>
</dbReference>
<feature type="domain" description="DUF3823" evidence="3">
    <location>
        <begin position="126"/>
        <end position="233"/>
    </location>
</feature>
<dbReference type="InterPro" id="IPR041186">
    <property type="entry name" value="DUF3823_C"/>
</dbReference>
<comment type="caution">
    <text evidence="4">The sequence shown here is derived from an EMBL/GenBank/DDBJ whole genome shotgun (WGS) entry which is preliminary data.</text>
</comment>
<feature type="chain" id="PRO_5045254421" evidence="1">
    <location>
        <begin position="22"/>
        <end position="240"/>
    </location>
</feature>
<feature type="domain" description="DUF3823" evidence="2">
    <location>
        <begin position="34"/>
        <end position="121"/>
    </location>
</feature>
<dbReference type="Gene3D" id="2.60.40.2060">
    <property type="match status" value="1"/>
</dbReference>
<dbReference type="Pfam" id="PF18003">
    <property type="entry name" value="DUF3823_C"/>
    <property type="match status" value="1"/>
</dbReference>
<dbReference type="Gene3D" id="2.60.40.1120">
    <property type="entry name" value="Carboxypeptidase-like, regulatory domain"/>
    <property type="match status" value="1"/>
</dbReference>
<sequence>MKRNIKIKSWILLVISLCLFACSEVDNYNGPDSSFEGRIIDETTGEIFVTETGGIQIQLEELSWSETPSPQHIPIKEDGTFEDSQLFSGHYLVMPINGPFWPLNQGIELDINGSTSHDFEVLPYLKIENLEYSLEGNTLVLNFNLKAPISEGLPNVLDIKPFVNITNYVGNGATISQYSDPNKIDINAAWDSEMASTTYELRVSDLKAGRKFYARVGARVDDSFKKYNYSQIVEVDVPSE</sequence>
<dbReference type="RefSeq" id="WP_277898290.1">
    <property type="nucleotide sequence ID" value="NZ_JAPMUA010000001.1"/>
</dbReference>
<organism evidence="4 5">
    <name type="scientific">Galbibacter pacificus</name>
    <dbReference type="NCBI Taxonomy" id="2996052"/>
    <lineage>
        <taxon>Bacteria</taxon>
        <taxon>Pseudomonadati</taxon>
        <taxon>Bacteroidota</taxon>
        <taxon>Flavobacteriia</taxon>
        <taxon>Flavobacteriales</taxon>
        <taxon>Flavobacteriaceae</taxon>
        <taxon>Galbibacter</taxon>
    </lineage>
</organism>
<name>A0ABT6FMT6_9FLAO</name>
<evidence type="ECO:0000313" key="5">
    <source>
        <dbReference type="Proteomes" id="UP001153642"/>
    </source>
</evidence>
<protein>
    <submittedName>
        <fullName evidence="4">DUF3823 domain-containing protein</fullName>
    </submittedName>
</protein>